<dbReference type="Gene3D" id="3.30.910.20">
    <property type="entry name" value="Skp domain"/>
    <property type="match status" value="1"/>
</dbReference>
<accession>A0ABY5TJR3</accession>
<dbReference type="Pfam" id="PF03938">
    <property type="entry name" value="OmpH"/>
    <property type="match status" value="1"/>
</dbReference>
<dbReference type="SUPFAM" id="SSF111384">
    <property type="entry name" value="OmpH-like"/>
    <property type="match status" value="1"/>
</dbReference>
<feature type="chain" id="PRO_5046879870" evidence="3">
    <location>
        <begin position="26"/>
        <end position="174"/>
    </location>
</feature>
<evidence type="ECO:0000313" key="4">
    <source>
        <dbReference type="EMBL" id="UVW34059.1"/>
    </source>
</evidence>
<name>A0ABY5TJR3_9GAMM</name>
<gene>
    <name evidence="4" type="ORF">NYF23_08450</name>
</gene>
<proteinExistence type="inferred from homology"/>
<comment type="similarity">
    <text evidence="1">Belongs to the Skp family.</text>
</comment>
<dbReference type="InterPro" id="IPR005632">
    <property type="entry name" value="Chaperone_Skp"/>
</dbReference>
<keyword evidence="5" id="KW-1185">Reference proteome</keyword>
<evidence type="ECO:0000313" key="5">
    <source>
        <dbReference type="Proteomes" id="UP001059934"/>
    </source>
</evidence>
<reference evidence="4" key="1">
    <citation type="submission" date="2022-08" db="EMBL/GenBank/DDBJ databases">
        <title>Catabolic pathway analysis in culturable SAR92 clade bacteria reveals their overlooked roles in DMSP degradation in coastal seas.</title>
        <authorList>
            <person name="He X."/>
            <person name="Zhang X."/>
            <person name="Zhang Y."/>
        </authorList>
    </citation>
    <scope>NUCLEOTIDE SEQUENCE</scope>
    <source>
        <strain evidence="4">H455</strain>
    </source>
</reference>
<dbReference type="PANTHER" id="PTHR35089">
    <property type="entry name" value="CHAPERONE PROTEIN SKP"/>
    <property type="match status" value="1"/>
</dbReference>
<keyword evidence="2 3" id="KW-0732">Signal</keyword>
<dbReference type="SMART" id="SM00935">
    <property type="entry name" value="OmpH"/>
    <property type="match status" value="1"/>
</dbReference>
<evidence type="ECO:0000256" key="2">
    <source>
        <dbReference type="ARBA" id="ARBA00022729"/>
    </source>
</evidence>
<feature type="signal peptide" evidence="3">
    <location>
        <begin position="1"/>
        <end position="25"/>
    </location>
</feature>
<dbReference type="EMBL" id="CP103416">
    <property type="protein sequence ID" value="UVW34059.1"/>
    <property type="molecule type" value="Genomic_DNA"/>
</dbReference>
<organism evidence="4 5">
    <name type="scientific">SAR92 clade bacterium H455</name>
    <dbReference type="NCBI Taxonomy" id="2974818"/>
    <lineage>
        <taxon>Bacteria</taxon>
        <taxon>Pseudomonadati</taxon>
        <taxon>Pseudomonadota</taxon>
        <taxon>Gammaproteobacteria</taxon>
        <taxon>Cellvibrionales</taxon>
        <taxon>Porticoccaceae</taxon>
        <taxon>SAR92 clade</taxon>
    </lineage>
</organism>
<sequence length="174" mass="18871">MYNLKAVVLALVVGFSGTVSMAAVAAEKIAVVDIARAIFSSNLAQARLKEAETGADFVALRAKYESSTADLQALAKEAESKRMTWSQEQALGHQKKMEYAKADAELAGRKIQSEQQQLQQQIMQEIGPLAQQALQEVVQEEGVTILLKIDSVLLAAPESNLTAKVADRLNKKSQ</sequence>
<dbReference type="Proteomes" id="UP001059934">
    <property type="component" value="Chromosome"/>
</dbReference>
<dbReference type="InterPro" id="IPR024930">
    <property type="entry name" value="Skp_dom_sf"/>
</dbReference>
<protein>
    <submittedName>
        <fullName evidence="4">OmpH family outer membrane protein</fullName>
    </submittedName>
</protein>
<evidence type="ECO:0000256" key="3">
    <source>
        <dbReference type="SAM" id="SignalP"/>
    </source>
</evidence>
<dbReference type="PANTHER" id="PTHR35089:SF1">
    <property type="entry name" value="CHAPERONE PROTEIN SKP"/>
    <property type="match status" value="1"/>
</dbReference>
<evidence type="ECO:0000256" key="1">
    <source>
        <dbReference type="ARBA" id="ARBA00009091"/>
    </source>
</evidence>